<dbReference type="PANTHER" id="PTHR30034:SF6">
    <property type="entry name" value="YOP PROTEINS TRANSLOCATION PROTEIN Q"/>
    <property type="match status" value="1"/>
</dbReference>
<dbReference type="SUPFAM" id="SSF101801">
    <property type="entry name" value="Surface presentation of antigens (SPOA)"/>
    <property type="match status" value="1"/>
</dbReference>
<name>A0A1T1NSR1_9XANT</name>
<evidence type="ECO:0000259" key="2">
    <source>
        <dbReference type="Pfam" id="PF01052"/>
    </source>
</evidence>
<dbReference type="InterPro" id="IPR001172">
    <property type="entry name" value="FliN_T3SS_HrcQb"/>
</dbReference>
<dbReference type="GO" id="GO:0050918">
    <property type="term" value="P:positive chemotaxis"/>
    <property type="evidence" value="ECO:0007669"/>
    <property type="project" value="TreeGrafter"/>
</dbReference>
<dbReference type="AlphaFoldDB" id="A0A1T1NSR1"/>
<dbReference type="Pfam" id="PF01052">
    <property type="entry name" value="FliMN_C"/>
    <property type="match status" value="1"/>
</dbReference>
<evidence type="ECO:0000256" key="1">
    <source>
        <dbReference type="ARBA" id="ARBA00009226"/>
    </source>
</evidence>
<gene>
    <name evidence="3" type="ORF">Xmlh_19340</name>
</gene>
<dbReference type="GO" id="GO:0003774">
    <property type="term" value="F:cytoskeletal motor activity"/>
    <property type="evidence" value="ECO:0007669"/>
    <property type="project" value="InterPro"/>
</dbReference>
<protein>
    <recommendedName>
        <fullName evidence="2">Flagellar motor switch protein FliN-like C-terminal domain-containing protein</fullName>
    </recommendedName>
</protein>
<evidence type="ECO:0000313" key="4">
    <source>
        <dbReference type="Proteomes" id="UP000190559"/>
    </source>
</evidence>
<comment type="caution">
    <text evidence="3">The sequence shown here is derived from an EMBL/GenBank/DDBJ whole genome shotgun (WGS) entry which is preliminary data.</text>
</comment>
<dbReference type="PRINTS" id="PR00956">
    <property type="entry name" value="FLGMOTORFLIN"/>
</dbReference>
<dbReference type="PANTHER" id="PTHR30034">
    <property type="entry name" value="FLAGELLAR MOTOR SWITCH PROTEIN FLIM"/>
    <property type="match status" value="1"/>
</dbReference>
<reference evidence="3 4" key="1">
    <citation type="submission" date="2015-12" db="EMBL/GenBank/DDBJ databases">
        <authorList>
            <person name="Shamseldin A."/>
            <person name="Moawad H."/>
            <person name="Abd El-Rahim W.M."/>
            <person name="Sadowsky M.J."/>
        </authorList>
    </citation>
    <scope>NUCLEOTIDE SEQUENCE [LARGE SCALE GENOMIC DNA]</scope>
    <source>
        <strain evidence="3 4">LMG9050</strain>
    </source>
</reference>
<dbReference type="InterPro" id="IPR036429">
    <property type="entry name" value="SpoA-like_sf"/>
</dbReference>
<feature type="domain" description="Flagellar motor switch protein FliN-like C-terminal" evidence="2">
    <location>
        <begin position="19"/>
        <end position="85"/>
    </location>
</feature>
<accession>A0A1T1NSR1</accession>
<dbReference type="EMBL" id="LOJW01000050">
    <property type="protein sequence ID" value="OOW66425.1"/>
    <property type="molecule type" value="Genomic_DNA"/>
</dbReference>
<sequence>MKMKMETTTVTRDLSIFAHVKAKLVAHVGQVEMSVDQIMALKQSDVVSLEESCEALVTLMLNGKAVARGELMAVGDKLGVRIQELL</sequence>
<dbReference type="Proteomes" id="UP000190559">
    <property type="component" value="Unassembled WGS sequence"/>
</dbReference>
<dbReference type="GO" id="GO:0009425">
    <property type="term" value="C:bacterial-type flagellum basal body"/>
    <property type="evidence" value="ECO:0007669"/>
    <property type="project" value="InterPro"/>
</dbReference>
<dbReference type="GO" id="GO:0071978">
    <property type="term" value="P:bacterial-type flagellum-dependent swarming motility"/>
    <property type="evidence" value="ECO:0007669"/>
    <property type="project" value="TreeGrafter"/>
</dbReference>
<comment type="similarity">
    <text evidence="1">Belongs to the FliN/MopA/SpaO family.</text>
</comment>
<dbReference type="InterPro" id="IPR001543">
    <property type="entry name" value="FliN-like_C"/>
</dbReference>
<organism evidence="3 4">
    <name type="scientific">Xanthomonas axonopodis pv. melhusii</name>
    <dbReference type="NCBI Taxonomy" id="487834"/>
    <lineage>
        <taxon>Bacteria</taxon>
        <taxon>Pseudomonadati</taxon>
        <taxon>Pseudomonadota</taxon>
        <taxon>Gammaproteobacteria</taxon>
        <taxon>Lysobacterales</taxon>
        <taxon>Lysobacteraceae</taxon>
        <taxon>Xanthomonas</taxon>
    </lineage>
</organism>
<dbReference type="Gene3D" id="2.30.330.10">
    <property type="entry name" value="SpoA-like"/>
    <property type="match status" value="1"/>
</dbReference>
<evidence type="ECO:0000313" key="3">
    <source>
        <dbReference type="EMBL" id="OOW66425.1"/>
    </source>
</evidence>
<proteinExistence type="inferred from homology"/>